<accession>A0A8S9KN90</accession>
<dbReference type="EMBL" id="QGKW02000717">
    <property type="protein sequence ID" value="KAF2595849.1"/>
    <property type="molecule type" value="Genomic_DNA"/>
</dbReference>
<keyword evidence="1" id="KW-1133">Transmembrane helix</keyword>
<gene>
    <name evidence="2" type="ORF">F2Q68_00012363</name>
</gene>
<proteinExistence type="predicted"/>
<feature type="transmembrane region" description="Helical" evidence="1">
    <location>
        <begin position="6"/>
        <end position="26"/>
    </location>
</feature>
<sequence length="124" mass="14177">MVHFSVVPLFCFFFSLIWIVLGLFWFRSVRLSRRGRQGRWLCSPFAELSLGKGVLVLQWGDSGLFGCYSGSVGVPMPIYPLMEGFQCMYLFFPREEIVESLFPCDVVSPVVPQLRHWGSLSSDE</sequence>
<keyword evidence="1" id="KW-0472">Membrane</keyword>
<dbReference type="AlphaFoldDB" id="A0A8S9KN90"/>
<evidence type="ECO:0000313" key="3">
    <source>
        <dbReference type="Proteomes" id="UP000712281"/>
    </source>
</evidence>
<evidence type="ECO:0000256" key="1">
    <source>
        <dbReference type="SAM" id="Phobius"/>
    </source>
</evidence>
<dbReference type="Proteomes" id="UP000712281">
    <property type="component" value="Unassembled WGS sequence"/>
</dbReference>
<protein>
    <submittedName>
        <fullName evidence="2">Uncharacterized protein</fullName>
    </submittedName>
</protein>
<keyword evidence="1" id="KW-0812">Transmembrane</keyword>
<evidence type="ECO:0000313" key="2">
    <source>
        <dbReference type="EMBL" id="KAF2595849.1"/>
    </source>
</evidence>
<comment type="caution">
    <text evidence="2">The sequence shown here is derived from an EMBL/GenBank/DDBJ whole genome shotgun (WGS) entry which is preliminary data.</text>
</comment>
<organism evidence="2 3">
    <name type="scientific">Brassica cretica</name>
    <name type="common">Mustard</name>
    <dbReference type="NCBI Taxonomy" id="69181"/>
    <lineage>
        <taxon>Eukaryota</taxon>
        <taxon>Viridiplantae</taxon>
        <taxon>Streptophyta</taxon>
        <taxon>Embryophyta</taxon>
        <taxon>Tracheophyta</taxon>
        <taxon>Spermatophyta</taxon>
        <taxon>Magnoliopsida</taxon>
        <taxon>eudicotyledons</taxon>
        <taxon>Gunneridae</taxon>
        <taxon>Pentapetalae</taxon>
        <taxon>rosids</taxon>
        <taxon>malvids</taxon>
        <taxon>Brassicales</taxon>
        <taxon>Brassicaceae</taxon>
        <taxon>Brassiceae</taxon>
        <taxon>Brassica</taxon>
    </lineage>
</organism>
<name>A0A8S9KN90_BRACR</name>
<reference evidence="2" key="1">
    <citation type="submission" date="2019-12" db="EMBL/GenBank/DDBJ databases">
        <title>Genome sequencing and annotation of Brassica cretica.</title>
        <authorList>
            <person name="Studholme D.J."/>
            <person name="Sarris P.F."/>
        </authorList>
    </citation>
    <scope>NUCLEOTIDE SEQUENCE</scope>
    <source>
        <strain evidence="2">PFS-001/15</strain>
        <tissue evidence="2">Leaf</tissue>
    </source>
</reference>